<accession>A0A3N2AQ62</accession>
<keyword evidence="4" id="KW-0474">Menaquinone biosynthesis</keyword>
<feature type="binding site" evidence="4">
    <location>
        <position position="137"/>
    </location>
    <ligand>
        <name>Mg(2+)</name>
        <dbReference type="ChEBI" id="CHEBI:18420"/>
    </ligand>
</feature>
<dbReference type="PROSITE" id="PS00909">
    <property type="entry name" value="MR_MLE_2"/>
    <property type="match status" value="1"/>
</dbReference>
<dbReference type="Pfam" id="PF18374">
    <property type="entry name" value="Enolase_like_N"/>
    <property type="match status" value="1"/>
</dbReference>
<evidence type="ECO:0000313" key="6">
    <source>
        <dbReference type="EMBL" id="ROR65126.1"/>
    </source>
</evidence>
<keyword evidence="2 4" id="KW-0460">Magnesium</keyword>
<comment type="cofactor">
    <cofactor evidence="4">
        <name>a divalent metal cation</name>
        <dbReference type="ChEBI" id="CHEBI:60240"/>
    </cofactor>
</comment>
<dbReference type="CDD" id="cd03320">
    <property type="entry name" value="OSBS"/>
    <property type="match status" value="1"/>
</dbReference>
<feature type="active site" description="Proton donor" evidence="4">
    <location>
        <position position="107"/>
    </location>
</feature>
<evidence type="ECO:0000256" key="4">
    <source>
        <dbReference type="HAMAP-Rule" id="MF_00470"/>
    </source>
</evidence>
<keyword evidence="1 4" id="KW-0479">Metal-binding</keyword>
<dbReference type="SFLD" id="SFLDF00009">
    <property type="entry name" value="o-succinylbenzoate_synthase"/>
    <property type="match status" value="1"/>
</dbReference>
<dbReference type="InterPro" id="IPR013342">
    <property type="entry name" value="Mandelate_racemase_C"/>
</dbReference>
<dbReference type="Gene3D" id="3.20.20.120">
    <property type="entry name" value="Enolase-like C-terminal domain"/>
    <property type="match status" value="1"/>
</dbReference>
<dbReference type="SUPFAM" id="SSF51604">
    <property type="entry name" value="Enolase C-terminal domain-like"/>
    <property type="match status" value="1"/>
</dbReference>
<evidence type="ECO:0000256" key="2">
    <source>
        <dbReference type="ARBA" id="ARBA00022842"/>
    </source>
</evidence>
<comment type="catalytic activity">
    <reaction evidence="4">
        <text>(1R,6R)-6-hydroxy-2-succinyl-cyclohexa-2,4-diene-1-carboxylate = 2-succinylbenzoate + H2O</text>
        <dbReference type="Rhea" id="RHEA:10196"/>
        <dbReference type="ChEBI" id="CHEBI:15377"/>
        <dbReference type="ChEBI" id="CHEBI:18325"/>
        <dbReference type="ChEBI" id="CHEBI:58689"/>
        <dbReference type="EC" id="4.2.1.113"/>
    </reaction>
</comment>
<gene>
    <name evidence="4" type="primary">menC</name>
    <name evidence="6" type="ORF">EDD26_0488</name>
</gene>
<dbReference type="GO" id="GO:0043748">
    <property type="term" value="F:O-succinylbenzoate synthase activity"/>
    <property type="evidence" value="ECO:0007669"/>
    <property type="project" value="UniProtKB-EC"/>
</dbReference>
<name>A0A3N2AQ62_9MICO</name>
<dbReference type="Proteomes" id="UP000275456">
    <property type="component" value="Unassembled WGS sequence"/>
</dbReference>
<comment type="pathway">
    <text evidence="4">Quinol/quinone metabolism; 1,4-dihydroxy-2-naphthoate biosynthesis; 1,4-dihydroxy-2-naphthoate from chorismate: step 4/7.</text>
</comment>
<dbReference type="GO" id="GO:0009063">
    <property type="term" value="P:amino acid catabolic process"/>
    <property type="evidence" value="ECO:0007669"/>
    <property type="project" value="InterPro"/>
</dbReference>
<keyword evidence="3 4" id="KW-0456">Lyase</keyword>
<dbReference type="HAMAP" id="MF_00470">
    <property type="entry name" value="MenC_1"/>
    <property type="match status" value="1"/>
</dbReference>
<organism evidence="6 7">
    <name type="scientific">Agrococcus jenensis</name>
    <dbReference type="NCBI Taxonomy" id="46353"/>
    <lineage>
        <taxon>Bacteria</taxon>
        <taxon>Bacillati</taxon>
        <taxon>Actinomycetota</taxon>
        <taxon>Actinomycetes</taxon>
        <taxon>Micrococcales</taxon>
        <taxon>Microbacteriaceae</taxon>
        <taxon>Agrococcus</taxon>
    </lineage>
</organism>
<dbReference type="EC" id="4.2.1.113" evidence="4"/>
<feature type="binding site" evidence="4">
    <location>
        <position position="189"/>
    </location>
    <ligand>
        <name>Mg(2+)</name>
        <dbReference type="ChEBI" id="CHEBI:18420"/>
    </ligand>
</feature>
<feature type="binding site" evidence="4">
    <location>
        <position position="163"/>
    </location>
    <ligand>
        <name>Mg(2+)</name>
        <dbReference type="ChEBI" id="CHEBI:18420"/>
    </ligand>
</feature>
<dbReference type="SMART" id="SM00922">
    <property type="entry name" value="MR_MLE"/>
    <property type="match status" value="1"/>
</dbReference>
<evidence type="ECO:0000256" key="3">
    <source>
        <dbReference type="ARBA" id="ARBA00023239"/>
    </source>
</evidence>
<comment type="function">
    <text evidence="4">Converts 2-succinyl-6-hydroxy-2,4-cyclohexadiene-1-carboxylate (SHCHC) to 2-succinylbenzoate (OSB).</text>
</comment>
<dbReference type="GO" id="GO:0000287">
    <property type="term" value="F:magnesium ion binding"/>
    <property type="evidence" value="ECO:0007669"/>
    <property type="project" value="UniProtKB-UniRule"/>
</dbReference>
<dbReference type="SFLD" id="SFLDG00180">
    <property type="entry name" value="muconate_cycloisomerase"/>
    <property type="match status" value="1"/>
</dbReference>
<comment type="similarity">
    <text evidence="4">Belongs to the mandelate racemase/muconate lactonizing enzyme family. MenC type 1 subfamily.</text>
</comment>
<dbReference type="InterPro" id="IPR018110">
    <property type="entry name" value="Mandel_Rmase/mucon_lact_enz_CS"/>
</dbReference>
<dbReference type="UniPathway" id="UPA00079"/>
<comment type="caution">
    <text evidence="6">The sequence shown here is derived from an EMBL/GenBank/DDBJ whole genome shotgun (WGS) entry which is preliminary data.</text>
</comment>
<dbReference type="AlphaFoldDB" id="A0A3N2AQ62"/>
<keyword evidence="7" id="KW-1185">Reference proteome</keyword>
<proteinExistence type="inferred from homology"/>
<feature type="domain" description="Mandelate racemase/muconate lactonizing enzyme C-terminal" evidence="5">
    <location>
        <begin position="88"/>
        <end position="185"/>
    </location>
</feature>
<dbReference type="NCBIfam" id="NF002782">
    <property type="entry name" value="PRK02901.1"/>
    <property type="match status" value="1"/>
</dbReference>
<dbReference type="RefSeq" id="WP_281273306.1">
    <property type="nucleotide sequence ID" value="NZ_RKHJ01000001.1"/>
</dbReference>
<sequence length="322" mass="34130">MDLALERLADRMHVVSLPLVTRFRGVEVREVALFSGEAGWGEWSPFLEYPPEEAARWLRAALEDADLERPAAVRDRIPVNATLPAVGPDAVAGVLARYDGCRTVKVKVAERGQTLDDDVARVAEVRALLPDARIRVDANGGWNIDEAEHAVRALERFDLEYVEQPCATVPELAELRMRVHRLAIPIAADESVRKAEDPLLVARAGAADVLVVKAQPLGGVRSALAIVAEAGLPAVVSSALDSSVGLSMGAALAGAMPSLPYDCGLGTGALLAADVAEPLVPVAGSIPVVRVTPTPELLATHQASPERTAAWRARLAAAHPHL</sequence>
<dbReference type="PANTHER" id="PTHR48073:SF2">
    <property type="entry name" value="O-SUCCINYLBENZOATE SYNTHASE"/>
    <property type="match status" value="1"/>
</dbReference>
<dbReference type="InterPro" id="IPR029065">
    <property type="entry name" value="Enolase_C-like"/>
</dbReference>
<feature type="active site" description="Proton acceptor" evidence="4">
    <location>
        <position position="213"/>
    </location>
</feature>
<dbReference type="InterPro" id="IPR010196">
    <property type="entry name" value="OSB_synthase_MenC1"/>
</dbReference>
<evidence type="ECO:0000313" key="7">
    <source>
        <dbReference type="Proteomes" id="UP000275456"/>
    </source>
</evidence>
<evidence type="ECO:0000256" key="1">
    <source>
        <dbReference type="ARBA" id="ARBA00022723"/>
    </source>
</evidence>
<dbReference type="Pfam" id="PF13378">
    <property type="entry name" value="MR_MLE_C"/>
    <property type="match status" value="1"/>
</dbReference>
<evidence type="ECO:0000259" key="5">
    <source>
        <dbReference type="SMART" id="SM00922"/>
    </source>
</evidence>
<dbReference type="InterPro" id="IPR036849">
    <property type="entry name" value="Enolase-like_C_sf"/>
</dbReference>
<comment type="pathway">
    <text evidence="4">Quinol/quinone metabolism; menaquinone biosynthesis.</text>
</comment>
<dbReference type="SFLD" id="SFLDS00001">
    <property type="entry name" value="Enolase"/>
    <property type="match status" value="1"/>
</dbReference>
<dbReference type="PANTHER" id="PTHR48073">
    <property type="entry name" value="O-SUCCINYLBENZOATE SYNTHASE-RELATED"/>
    <property type="match status" value="1"/>
</dbReference>
<protein>
    <recommendedName>
        <fullName evidence="4">o-succinylbenzoate synthase</fullName>
        <shortName evidence="4">OSB synthase</shortName>
        <shortName evidence="4">OSBS</shortName>
        <ecNumber evidence="4">4.2.1.113</ecNumber>
    </recommendedName>
    <alternativeName>
        <fullName evidence="4">4-(2'-carboxyphenyl)-4-oxybutyric acid synthase</fullName>
    </alternativeName>
    <alternativeName>
        <fullName evidence="4">o-succinylbenzoic acid synthase</fullName>
    </alternativeName>
</protein>
<dbReference type="UniPathway" id="UPA01057">
    <property type="reaction ID" value="UER00165"/>
</dbReference>
<dbReference type="GO" id="GO:0009234">
    <property type="term" value="P:menaquinone biosynthetic process"/>
    <property type="evidence" value="ECO:0007669"/>
    <property type="project" value="UniProtKB-UniRule"/>
</dbReference>
<dbReference type="EMBL" id="RKHJ01000001">
    <property type="protein sequence ID" value="ROR65126.1"/>
    <property type="molecule type" value="Genomic_DNA"/>
</dbReference>
<reference evidence="6 7" key="1">
    <citation type="submission" date="2018-11" db="EMBL/GenBank/DDBJ databases">
        <title>Sequencing the genomes of 1000 actinobacteria strains.</title>
        <authorList>
            <person name="Klenk H.-P."/>
        </authorList>
    </citation>
    <scope>NUCLEOTIDE SEQUENCE [LARGE SCALE GENOMIC DNA]</scope>
    <source>
        <strain evidence="6 7">DSM 9580</strain>
    </source>
</reference>